<organism evidence="1 2">
    <name type="scientific">Spiromyces aspiralis</name>
    <dbReference type="NCBI Taxonomy" id="68401"/>
    <lineage>
        <taxon>Eukaryota</taxon>
        <taxon>Fungi</taxon>
        <taxon>Fungi incertae sedis</taxon>
        <taxon>Zoopagomycota</taxon>
        <taxon>Kickxellomycotina</taxon>
        <taxon>Kickxellomycetes</taxon>
        <taxon>Kickxellales</taxon>
        <taxon>Kickxellaceae</taxon>
        <taxon>Spiromyces</taxon>
    </lineage>
</organism>
<proteinExistence type="predicted"/>
<protein>
    <submittedName>
        <fullName evidence="1">Uncharacterized protein</fullName>
    </submittedName>
</protein>
<gene>
    <name evidence="1" type="ORF">EV182_008714</name>
</gene>
<dbReference type="EMBL" id="JAMZIH010009849">
    <property type="protein sequence ID" value="KAJ1669542.1"/>
    <property type="molecule type" value="Genomic_DNA"/>
</dbReference>
<feature type="non-terminal residue" evidence="1">
    <location>
        <position position="60"/>
    </location>
</feature>
<comment type="caution">
    <text evidence="1">The sequence shown here is derived from an EMBL/GenBank/DDBJ whole genome shotgun (WGS) entry which is preliminary data.</text>
</comment>
<dbReference type="Proteomes" id="UP001145114">
    <property type="component" value="Unassembled WGS sequence"/>
</dbReference>
<accession>A0ACC1H9G9</accession>
<reference evidence="1" key="1">
    <citation type="submission" date="2022-06" db="EMBL/GenBank/DDBJ databases">
        <title>Phylogenomic reconstructions and comparative analyses of Kickxellomycotina fungi.</title>
        <authorList>
            <person name="Reynolds N.K."/>
            <person name="Stajich J.E."/>
            <person name="Barry K."/>
            <person name="Grigoriev I.V."/>
            <person name="Crous P."/>
            <person name="Smith M.E."/>
        </authorList>
    </citation>
    <scope>NUCLEOTIDE SEQUENCE</scope>
    <source>
        <strain evidence="1">RSA 2271</strain>
    </source>
</reference>
<evidence type="ECO:0000313" key="2">
    <source>
        <dbReference type="Proteomes" id="UP001145114"/>
    </source>
</evidence>
<name>A0ACC1H9G9_9FUNG</name>
<keyword evidence="2" id="KW-1185">Reference proteome</keyword>
<evidence type="ECO:0000313" key="1">
    <source>
        <dbReference type="EMBL" id="KAJ1669542.1"/>
    </source>
</evidence>
<sequence>MQALRQSIPQIARGLARPVGARLYTIKSPVMFKDASESESTAVTQKEGEETPAYYVSGAP</sequence>